<feature type="transmembrane region" description="Helical" evidence="1">
    <location>
        <begin position="149"/>
        <end position="167"/>
    </location>
</feature>
<organism evidence="2 3">
    <name type="scientific">Mycoplasmopsis canis</name>
    <dbReference type="NCBI Taxonomy" id="29555"/>
    <lineage>
        <taxon>Bacteria</taxon>
        <taxon>Bacillati</taxon>
        <taxon>Mycoplasmatota</taxon>
        <taxon>Mycoplasmoidales</taxon>
        <taxon>Metamycoplasmataceae</taxon>
        <taxon>Mycoplasmopsis</taxon>
    </lineage>
</organism>
<evidence type="ECO:0008006" key="4">
    <source>
        <dbReference type="Google" id="ProtNLM"/>
    </source>
</evidence>
<keyword evidence="1" id="KW-0472">Membrane</keyword>
<feature type="transmembrane region" description="Helical" evidence="1">
    <location>
        <begin position="173"/>
        <end position="192"/>
    </location>
</feature>
<dbReference type="Proteomes" id="UP000290495">
    <property type="component" value="Chromosome"/>
</dbReference>
<protein>
    <recommendedName>
        <fullName evidence="4">Inhibitor of apoptosis-promoting Bax1</fullName>
    </recommendedName>
</protein>
<feature type="transmembrane region" description="Helical" evidence="1">
    <location>
        <begin position="17"/>
        <end position="43"/>
    </location>
</feature>
<sequence length="240" mass="27827">MDLEINFEKERVKKVNFFWGIVFSIFALGILSFFGLLTGVLHIIKAYMNSNNEGIIRWTLLGIWFFGMLVLTFTKEKTNSPLWVNIFFLLFTILIWVAFFAAIVIFTLFRRVNIDPNSLLFIALIPVLIIGVGGLLSFFNVFNIARLSVLISAILVMVFITILISIFVYSAYFWVLILEVVLFGLITIFTFKRLKKDTENIYFSDISEIISRGIYYGTEFLKIYFNLLFIIFKIFGGSRK</sequence>
<evidence type="ECO:0000313" key="3">
    <source>
        <dbReference type="Proteomes" id="UP000290495"/>
    </source>
</evidence>
<gene>
    <name evidence="2" type="ORF">NCTC10146_00505</name>
</gene>
<accession>A0A449AR34</accession>
<feature type="transmembrane region" description="Helical" evidence="1">
    <location>
        <begin position="55"/>
        <end position="74"/>
    </location>
</feature>
<feature type="transmembrane region" description="Helical" evidence="1">
    <location>
        <begin position="86"/>
        <end position="109"/>
    </location>
</feature>
<dbReference type="EMBL" id="LR215010">
    <property type="protein sequence ID" value="VEU69035.1"/>
    <property type="molecule type" value="Genomic_DNA"/>
</dbReference>
<dbReference type="RefSeq" id="WP_044084302.1">
    <property type="nucleotide sequence ID" value="NZ_LR215010.1"/>
</dbReference>
<proteinExistence type="predicted"/>
<name>A0A449AR34_9BACT</name>
<keyword evidence="1" id="KW-0812">Transmembrane</keyword>
<feature type="transmembrane region" description="Helical" evidence="1">
    <location>
        <begin position="213"/>
        <end position="235"/>
    </location>
</feature>
<keyword evidence="1" id="KW-1133">Transmembrane helix</keyword>
<dbReference type="NCBIfam" id="NF045951">
    <property type="entry name" value="MAG0110_fam"/>
    <property type="match status" value="1"/>
</dbReference>
<evidence type="ECO:0000256" key="1">
    <source>
        <dbReference type="SAM" id="Phobius"/>
    </source>
</evidence>
<reference evidence="2 3" key="1">
    <citation type="submission" date="2019-01" db="EMBL/GenBank/DDBJ databases">
        <authorList>
            <consortium name="Pathogen Informatics"/>
        </authorList>
    </citation>
    <scope>NUCLEOTIDE SEQUENCE [LARGE SCALE GENOMIC DNA]</scope>
    <source>
        <strain evidence="2 3">NCTC10146</strain>
    </source>
</reference>
<dbReference type="AlphaFoldDB" id="A0A449AR34"/>
<evidence type="ECO:0000313" key="2">
    <source>
        <dbReference type="EMBL" id="VEU69035.1"/>
    </source>
</evidence>
<feature type="transmembrane region" description="Helical" evidence="1">
    <location>
        <begin position="121"/>
        <end position="142"/>
    </location>
</feature>